<reference evidence="3 4" key="1">
    <citation type="submission" date="2019-03" db="EMBL/GenBank/DDBJ databases">
        <authorList>
            <person name="Gaulin E."/>
            <person name="Dumas B."/>
        </authorList>
    </citation>
    <scope>NUCLEOTIDE SEQUENCE [LARGE SCALE GENOMIC DNA]</scope>
    <source>
        <strain evidence="3">CBS 568.67</strain>
    </source>
</reference>
<evidence type="ECO:0000313" key="3">
    <source>
        <dbReference type="EMBL" id="VFT96322.1"/>
    </source>
</evidence>
<protein>
    <submittedName>
        <fullName evidence="3">Aste57867_19622 protein</fullName>
    </submittedName>
</protein>
<accession>A0A485LHL3</accession>
<gene>
    <name evidence="3" type="primary">Aste57867_19622</name>
    <name evidence="2" type="ORF">As57867_019557</name>
    <name evidence="3" type="ORF">ASTE57867_19622</name>
</gene>
<dbReference type="OrthoDB" id="78645at2759"/>
<dbReference type="EMBL" id="VJMH01006651">
    <property type="protein sequence ID" value="KAF0688800.1"/>
    <property type="molecule type" value="Genomic_DNA"/>
</dbReference>
<dbReference type="AlphaFoldDB" id="A0A485LHL3"/>
<feature type="compositionally biased region" description="Low complexity" evidence="1">
    <location>
        <begin position="76"/>
        <end position="86"/>
    </location>
</feature>
<evidence type="ECO:0000313" key="4">
    <source>
        <dbReference type="Proteomes" id="UP000332933"/>
    </source>
</evidence>
<sequence length="458" mass="51063">MSADGPSDAETEVFLRDLQFLIATDEQVQDDFSHLCELLEDSGASEVESTPSEAPTDAGMDLSGLALVQQAPPSPYTTSSEPSAASKDTSLPRVGARNRFQYRQRQELKALREQVQVLKSQLAAEASTRKTAVSRKREASPWEMAARDELLERNRAVAENKHLKDAVEEQSTFVEQMKKMLMKKPRLMAASIDPTSEAWQEYKLAATTSLRVASIHAIADRQFRRLQNAFIQAGLFQSPALRIADAAPRVQGDGTILMEFKRRFTLPVPLHVGGPAAWRVMQSYAPVCTDAHYTTEDIDSRTVYQTFSQHVRGLDLHSNAIRKYYPADTRHVIVWRNVLEDALLPHMSRGSVNNEWGWMVGEPVAENKSITSLTFLIQVLLDTPKDYNQEATLAEINHAIARFGFLQLGQEGEDTSVEVNSPVTAAFMGNGKRFELALKTGLTNAIEEYHRALSTAKE</sequence>
<evidence type="ECO:0000256" key="1">
    <source>
        <dbReference type="SAM" id="MobiDB-lite"/>
    </source>
</evidence>
<organism evidence="3 4">
    <name type="scientific">Aphanomyces stellatus</name>
    <dbReference type="NCBI Taxonomy" id="120398"/>
    <lineage>
        <taxon>Eukaryota</taxon>
        <taxon>Sar</taxon>
        <taxon>Stramenopiles</taxon>
        <taxon>Oomycota</taxon>
        <taxon>Saprolegniomycetes</taxon>
        <taxon>Saprolegniales</taxon>
        <taxon>Verrucalvaceae</taxon>
        <taxon>Aphanomyces</taxon>
    </lineage>
</organism>
<feature type="region of interest" description="Disordered" evidence="1">
    <location>
        <begin position="70"/>
        <end position="97"/>
    </location>
</feature>
<dbReference type="Proteomes" id="UP000332933">
    <property type="component" value="Unassembled WGS sequence"/>
</dbReference>
<dbReference type="EMBL" id="CAADRA010006673">
    <property type="protein sequence ID" value="VFT96322.1"/>
    <property type="molecule type" value="Genomic_DNA"/>
</dbReference>
<evidence type="ECO:0000313" key="2">
    <source>
        <dbReference type="EMBL" id="KAF0688800.1"/>
    </source>
</evidence>
<keyword evidence="4" id="KW-1185">Reference proteome</keyword>
<proteinExistence type="predicted"/>
<reference evidence="2" key="2">
    <citation type="submission" date="2019-06" db="EMBL/GenBank/DDBJ databases">
        <title>Genomics analysis of Aphanomyces spp. identifies a new class of oomycete effector associated with host adaptation.</title>
        <authorList>
            <person name="Gaulin E."/>
        </authorList>
    </citation>
    <scope>NUCLEOTIDE SEQUENCE</scope>
    <source>
        <strain evidence="2">CBS 578.67</strain>
    </source>
</reference>
<name>A0A485LHL3_9STRA</name>